<dbReference type="AlphaFoldDB" id="A0A1X2H9X0"/>
<proteinExistence type="predicted"/>
<comment type="caution">
    <text evidence="2">The sequence shown here is derived from an EMBL/GenBank/DDBJ whole genome shotgun (WGS) entry which is preliminary data.</text>
</comment>
<name>A0A1X2H9X0_SYNRA</name>
<evidence type="ECO:0000256" key="1">
    <source>
        <dbReference type="SAM" id="Phobius"/>
    </source>
</evidence>
<sequence>MLMLHTPHLSHIFISYTTWPFCSYSPLSTIPFHCIVPYILHILPLCCKYLVSLLEFIVHVPALILHVILL</sequence>
<feature type="transmembrane region" description="Helical" evidence="1">
    <location>
        <begin position="49"/>
        <end position="69"/>
    </location>
</feature>
<keyword evidence="1" id="KW-0812">Transmembrane</keyword>
<dbReference type="EMBL" id="MCGN01000006">
    <property type="protein sequence ID" value="ORY95440.1"/>
    <property type="molecule type" value="Genomic_DNA"/>
</dbReference>
<feature type="transmembrane region" description="Helical" evidence="1">
    <location>
        <begin position="21"/>
        <end position="43"/>
    </location>
</feature>
<protein>
    <submittedName>
        <fullName evidence="2">Uncharacterized protein</fullName>
    </submittedName>
</protein>
<evidence type="ECO:0000313" key="2">
    <source>
        <dbReference type="EMBL" id="ORY95440.1"/>
    </source>
</evidence>
<gene>
    <name evidence="2" type="ORF">BCR43DRAFT_493005</name>
</gene>
<reference evidence="2 3" key="1">
    <citation type="submission" date="2016-07" db="EMBL/GenBank/DDBJ databases">
        <title>Pervasive Adenine N6-methylation of Active Genes in Fungi.</title>
        <authorList>
            <consortium name="DOE Joint Genome Institute"/>
            <person name="Mondo S.J."/>
            <person name="Dannebaum R.O."/>
            <person name="Kuo R.C."/>
            <person name="Labutti K."/>
            <person name="Haridas S."/>
            <person name="Kuo A."/>
            <person name="Salamov A."/>
            <person name="Ahrendt S.R."/>
            <person name="Lipzen A."/>
            <person name="Sullivan W."/>
            <person name="Andreopoulos W.B."/>
            <person name="Clum A."/>
            <person name="Lindquist E."/>
            <person name="Daum C."/>
            <person name="Ramamoorthy G.K."/>
            <person name="Gryganskyi A."/>
            <person name="Culley D."/>
            <person name="Magnuson J.K."/>
            <person name="James T.Y."/>
            <person name="O'Malley M.A."/>
            <person name="Stajich J.E."/>
            <person name="Spatafora J.W."/>
            <person name="Visel A."/>
            <person name="Grigoriev I.V."/>
        </authorList>
    </citation>
    <scope>NUCLEOTIDE SEQUENCE [LARGE SCALE GENOMIC DNA]</scope>
    <source>
        <strain evidence="2 3">NRRL 2496</strain>
    </source>
</reference>
<dbReference type="InParanoid" id="A0A1X2H9X0"/>
<dbReference type="Proteomes" id="UP000242180">
    <property type="component" value="Unassembled WGS sequence"/>
</dbReference>
<accession>A0A1X2H9X0</accession>
<keyword evidence="1" id="KW-1133">Transmembrane helix</keyword>
<organism evidence="2 3">
    <name type="scientific">Syncephalastrum racemosum</name>
    <name type="common">Filamentous fungus</name>
    <dbReference type="NCBI Taxonomy" id="13706"/>
    <lineage>
        <taxon>Eukaryota</taxon>
        <taxon>Fungi</taxon>
        <taxon>Fungi incertae sedis</taxon>
        <taxon>Mucoromycota</taxon>
        <taxon>Mucoromycotina</taxon>
        <taxon>Mucoromycetes</taxon>
        <taxon>Mucorales</taxon>
        <taxon>Syncephalastraceae</taxon>
        <taxon>Syncephalastrum</taxon>
    </lineage>
</organism>
<keyword evidence="1" id="KW-0472">Membrane</keyword>
<evidence type="ECO:0000313" key="3">
    <source>
        <dbReference type="Proteomes" id="UP000242180"/>
    </source>
</evidence>
<keyword evidence="3" id="KW-1185">Reference proteome</keyword>